<dbReference type="Pfam" id="PF01541">
    <property type="entry name" value="GIY-YIG"/>
    <property type="match status" value="1"/>
</dbReference>
<dbReference type="Proteomes" id="UP001139409">
    <property type="component" value="Unassembled WGS sequence"/>
</dbReference>
<comment type="caution">
    <text evidence="3">The sequence shown here is derived from an EMBL/GenBank/DDBJ whole genome shotgun (WGS) entry which is preliminary data.</text>
</comment>
<evidence type="ECO:0000259" key="2">
    <source>
        <dbReference type="PROSITE" id="PS50164"/>
    </source>
</evidence>
<dbReference type="PROSITE" id="PS50164">
    <property type="entry name" value="GIY_YIG"/>
    <property type="match status" value="1"/>
</dbReference>
<dbReference type="AlphaFoldDB" id="A0A9X1HVZ1"/>
<evidence type="ECO:0000256" key="1">
    <source>
        <dbReference type="ARBA" id="ARBA00007435"/>
    </source>
</evidence>
<gene>
    <name evidence="3" type="ORF">LDX50_30680</name>
</gene>
<dbReference type="EMBL" id="JAIXNE010000015">
    <property type="protein sequence ID" value="MCA6079269.1"/>
    <property type="molecule type" value="Genomic_DNA"/>
</dbReference>
<evidence type="ECO:0000313" key="3">
    <source>
        <dbReference type="EMBL" id="MCA6079269.1"/>
    </source>
</evidence>
<feature type="domain" description="GIY-YIG" evidence="2">
    <location>
        <begin position="1"/>
        <end position="77"/>
    </location>
</feature>
<dbReference type="RefSeq" id="WP_225700128.1">
    <property type="nucleotide sequence ID" value="NZ_JAIXNE010000015.1"/>
</dbReference>
<organism evidence="3 4">
    <name type="scientific">Fulvivirga sedimenti</name>
    <dbReference type="NCBI Taxonomy" id="2879465"/>
    <lineage>
        <taxon>Bacteria</taxon>
        <taxon>Pseudomonadati</taxon>
        <taxon>Bacteroidota</taxon>
        <taxon>Cytophagia</taxon>
        <taxon>Cytophagales</taxon>
        <taxon>Fulvivirgaceae</taxon>
        <taxon>Fulvivirga</taxon>
    </lineage>
</organism>
<dbReference type="InterPro" id="IPR050190">
    <property type="entry name" value="UPF0213_domain"/>
</dbReference>
<accession>A0A9X1HVZ1</accession>
<dbReference type="PANTHER" id="PTHR34477">
    <property type="entry name" value="UPF0213 PROTEIN YHBQ"/>
    <property type="match status" value="1"/>
</dbReference>
<keyword evidence="4" id="KW-1185">Reference proteome</keyword>
<sequence length="86" mass="10256">MHFIYIIQGKNDQLYKGITTNLTNRIQDHNAGRTRSTKAGRPWKLIYFEKIKGYSNARLREKYLKSAAGRRWIEKNIHLWVPRPID</sequence>
<dbReference type="Gene3D" id="3.40.1440.10">
    <property type="entry name" value="GIY-YIG endonuclease"/>
    <property type="match status" value="1"/>
</dbReference>
<dbReference type="InterPro" id="IPR000305">
    <property type="entry name" value="GIY-YIG_endonuc"/>
</dbReference>
<proteinExistence type="inferred from homology"/>
<evidence type="ECO:0000313" key="4">
    <source>
        <dbReference type="Proteomes" id="UP001139409"/>
    </source>
</evidence>
<dbReference type="SUPFAM" id="SSF82771">
    <property type="entry name" value="GIY-YIG endonuclease"/>
    <property type="match status" value="1"/>
</dbReference>
<comment type="similarity">
    <text evidence="1">Belongs to the UPF0213 family.</text>
</comment>
<name>A0A9X1HVZ1_9BACT</name>
<protein>
    <submittedName>
        <fullName evidence="3">GIY-YIG nuclease family protein</fullName>
    </submittedName>
</protein>
<reference evidence="3" key="1">
    <citation type="submission" date="2021-09" db="EMBL/GenBank/DDBJ databases">
        <title>Fulvivirga sp. isolated from coastal sediment.</title>
        <authorList>
            <person name="Yu H."/>
        </authorList>
    </citation>
    <scope>NUCLEOTIDE SEQUENCE</scope>
    <source>
        <strain evidence="3">1062</strain>
    </source>
</reference>
<dbReference type="InterPro" id="IPR035901">
    <property type="entry name" value="GIY-YIG_endonuc_sf"/>
</dbReference>
<dbReference type="PANTHER" id="PTHR34477:SF1">
    <property type="entry name" value="UPF0213 PROTEIN YHBQ"/>
    <property type="match status" value="1"/>
</dbReference>